<keyword evidence="1" id="KW-0472">Membrane</keyword>
<accession>A0A0Q9WTC9</accession>
<organism evidence="2 3">
    <name type="scientific">Drosophila virilis</name>
    <name type="common">Fruit fly</name>
    <dbReference type="NCBI Taxonomy" id="7244"/>
    <lineage>
        <taxon>Eukaryota</taxon>
        <taxon>Metazoa</taxon>
        <taxon>Ecdysozoa</taxon>
        <taxon>Arthropoda</taxon>
        <taxon>Hexapoda</taxon>
        <taxon>Insecta</taxon>
        <taxon>Pterygota</taxon>
        <taxon>Neoptera</taxon>
        <taxon>Endopterygota</taxon>
        <taxon>Diptera</taxon>
        <taxon>Brachycera</taxon>
        <taxon>Muscomorpha</taxon>
        <taxon>Ephydroidea</taxon>
        <taxon>Drosophilidae</taxon>
        <taxon>Drosophila</taxon>
    </lineage>
</organism>
<evidence type="ECO:0000313" key="2">
    <source>
        <dbReference type="EMBL" id="KRF84865.1"/>
    </source>
</evidence>
<sequence length="129" mass="14822">MTSSSQPGCSKRPSPVNVIVERTCRSITQIINKYKKKIYFETRQELAKSKCRDCGHLIGRCNFDLMNKGRRFKFMRCEEIGAGIFVVTMSILLGLGLFFIRRYNQTFIYGSGGCRATIFWTNNDCQILV</sequence>
<evidence type="ECO:0000313" key="3">
    <source>
        <dbReference type="Proteomes" id="UP000008792"/>
    </source>
</evidence>
<dbReference type="InParanoid" id="A0A0Q9WTC9"/>
<evidence type="ECO:0000256" key="1">
    <source>
        <dbReference type="SAM" id="Phobius"/>
    </source>
</evidence>
<name>A0A0Q9WTC9_DROVI</name>
<dbReference type="STRING" id="7244.A0A0Q9WTC9"/>
<feature type="transmembrane region" description="Helical" evidence="1">
    <location>
        <begin position="80"/>
        <end position="100"/>
    </location>
</feature>
<dbReference type="OrthoDB" id="7868201at2759"/>
<gene>
    <name evidence="2" type="primary">Dvir\GJ27120</name>
    <name evidence="2" type="ORF">Dvir_GJ27120</name>
</gene>
<keyword evidence="1" id="KW-0812">Transmembrane</keyword>
<dbReference type="Proteomes" id="UP000008792">
    <property type="component" value="Unassembled WGS sequence"/>
</dbReference>
<proteinExistence type="predicted"/>
<reference evidence="2 3" key="1">
    <citation type="journal article" date="2007" name="Nature">
        <title>Evolution of genes and genomes on the Drosophila phylogeny.</title>
        <authorList>
            <consortium name="Drosophila 12 Genomes Consortium"/>
            <person name="Clark A.G."/>
            <person name="Eisen M.B."/>
            <person name="Smith D.R."/>
            <person name="Bergman C.M."/>
            <person name="Oliver B."/>
            <person name="Markow T.A."/>
            <person name="Kaufman T.C."/>
            <person name="Kellis M."/>
            <person name="Gelbart W."/>
            <person name="Iyer V.N."/>
            <person name="Pollard D.A."/>
            <person name="Sackton T.B."/>
            <person name="Larracuente A.M."/>
            <person name="Singh N.D."/>
            <person name="Abad J.P."/>
            <person name="Abt D.N."/>
            <person name="Adryan B."/>
            <person name="Aguade M."/>
            <person name="Akashi H."/>
            <person name="Anderson W.W."/>
            <person name="Aquadro C.F."/>
            <person name="Ardell D.H."/>
            <person name="Arguello R."/>
            <person name="Artieri C.G."/>
            <person name="Barbash D.A."/>
            <person name="Barker D."/>
            <person name="Barsanti P."/>
            <person name="Batterham P."/>
            <person name="Batzoglou S."/>
            <person name="Begun D."/>
            <person name="Bhutkar A."/>
            <person name="Blanco E."/>
            <person name="Bosak S.A."/>
            <person name="Bradley R.K."/>
            <person name="Brand A.D."/>
            <person name="Brent M.R."/>
            <person name="Brooks A.N."/>
            <person name="Brown R.H."/>
            <person name="Butlin R.K."/>
            <person name="Caggese C."/>
            <person name="Calvi B.R."/>
            <person name="Bernardo de Carvalho A."/>
            <person name="Caspi A."/>
            <person name="Castrezana S."/>
            <person name="Celniker S.E."/>
            <person name="Chang J.L."/>
            <person name="Chapple C."/>
            <person name="Chatterji S."/>
            <person name="Chinwalla A."/>
            <person name="Civetta A."/>
            <person name="Clifton S.W."/>
            <person name="Comeron J.M."/>
            <person name="Costello J.C."/>
            <person name="Coyne J.A."/>
            <person name="Daub J."/>
            <person name="David R.G."/>
            <person name="Delcher A.L."/>
            <person name="Delehaunty K."/>
            <person name="Do C.B."/>
            <person name="Ebling H."/>
            <person name="Edwards K."/>
            <person name="Eickbush T."/>
            <person name="Evans J.D."/>
            <person name="Filipski A."/>
            <person name="Findeiss S."/>
            <person name="Freyhult E."/>
            <person name="Fulton L."/>
            <person name="Fulton R."/>
            <person name="Garcia A.C."/>
            <person name="Gardiner A."/>
            <person name="Garfield D.A."/>
            <person name="Garvin B.E."/>
            <person name="Gibson G."/>
            <person name="Gilbert D."/>
            <person name="Gnerre S."/>
            <person name="Godfrey J."/>
            <person name="Good R."/>
            <person name="Gotea V."/>
            <person name="Gravely B."/>
            <person name="Greenberg A.J."/>
            <person name="Griffiths-Jones S."/>
            <person name="Gross S."/>
            <person name="Guigo R."/>
            <person name="Gustafson E.A."/>
            <person name="Haerty W."/>
            <person name="Hahn M.W."/>
            <person name="Halligan D.L."/>
            <person name="Halpern A.L."/>
            <person name="Halter G.M."/>
            <person name="Han M.V."/>
            <person name="Heger A."/>
            <person name="Hillier L."/>
            <person name="Hinrichs A.S."/>
            <person name="Holmes I."/>
            <person name="Hoskins R.A."/>
            <person name="Hubisz M.J."/>
            <person name="Hultmark D."/>
            <person name="Huntley M.A."/>
            <person name="Jaffe D.B."/>
            <person name="Jagadeeshan S."/>
            <person name="Jeck W.R."/>
            <person name="Johnson J."/>
            <person name="Jones C.D."/>
            <person name="Jordan W.C."/>
            <person name="Karpen G.H."/>
            <person name="Kataoka E."/>
            <person name="Keightley P.D."/>
            <person name="Kheradpour P."/>
            <person name="Kirkness E.F."/>
            <person name="Koerich L.B."/>
            <person name="Kristiansen K."/>
            <person name="Kudrna D."/>
            <person name="Kulathinal R.J."/>
            <person name="Kumar S."/>
            <person name="Kwok R."/>
            <person name="Lander E."/>
            <person name="Langley C.H."/>
            <person name="Lapoint R."/>
            <person name="Lazzaro B.P."/>
            <person name="Lee S.J."/>
            <person name="Levesque L."/>
            <person name="Li R."/>
            <person name="Lin C.F."/>
            <person name="Lin M.F."/>
            <person name="Lindblad-Toh K."/>
            <person name="Llopart A."/>
            <person name="Long M."/>
            <person name="Low L."/>
            <person name="Lozovsky E."/>
            <person name="Lu J."/>
            <person name="Luo M."/>
            <person name="Machado C.A."/>
            <person name="Makalowski W."/>
            <person name="Marzo M."/>
            <person name="Matsuda M."/>
            <person name="Matzkin L."/>
            <person name="McAllister B."/>
            <person name="McBride C.S."/>
            <person name="McKernan B."/>
            <person name="McKernan K."/>
            <person name="Mendez-Lago M."/>
            <person name="Minx P."/>
            <person name="Mollenhauer M.U."/>
            <person name="Montooth K."/>
            <person name="Mount S.M."/>
            <person name="Mu X."/>
            <person name="Myers E."/>
            <person name="Negre B."/>
            <person name="Newfeld S."/>
            <person name="Nielsen R."/>
            <person name="Noor M.A."/>
            <person name="O'Grady P."/>
            <person name="Pachter L."/>
            <person name="Papaceit M."/>
            <person name="Parisi M.J."/>
            <person name="Parisi M."/>
            <person name="Parts L."/>
            <person name="Pedersen J.S."/>
            <person name="Pesole G."/>
            <person name="Phillippy A.M."/>
            <person name="Ponting C.P."/>
            <person name="Pop M."/>
            <person name="Porcelli D."/>
            <person name="Powell J.R."/>
            <person name="Prohaska S."/>
            <person name="Pruitt K."/>
            <person name="Puig M."/>
            <person name="Quesneville H."/>
            <person name="Ram K.R."/>
            <person name="Rand D."/>
            <person name="Rasmussen M.D."/>
            <person name="Reed L.K."/>
            <person name="Reenan R."/>
            <person name="Reily A."/>
            <person name="Remington K.A."/>
            <person name="Rieger T.T."/>
            <person name="Ritchie M.G."/>
            <person name="Robin C."/>
            <person name="Rogers Y.H."/>
            <person name="Rohde C."/>
            <person name="Rozas J."/>
            <person name="Rubenfield M.J."/>
            <person name="Ruiz A."/>
            <person name="Russo S."/>
            <person name="Salzberg S.L."/>
            <person name="Sanchez-Gracia A."/>
            <person name="Saranga D.J."/>
            <person name="Sato H."/>
            <person name="Schaeffer S.W."/>
            <person name="Schatz M.C."/>
            <person name="Schlenke T."/>
            <person name="Schwartz R."/>
            <person name="Segarra C."/>
            <person name="Singh R.S."/>
            <person name="Sirot L."/>
            <person name="Sirota M."/>
            <person name="Sisneros N.B."/>
            <person name="Smith C.D."/>
            <person name="Smith T.F."/>
            <person name="Spieth J."/>
            <person name="Stage D.E."/>
            <person name="Stark A."/>
            <person name="Stephan W."/>
            <person name="Strausberg R.L."/>
            <person name="Strempel S."/>
            <person name="Sturgill D."/>
            <person name="Sutton G."/>
            <person name="Sutton G.G."/>
            <person name="Tao W."/>
            <person name="Teichmann S."/>
            <person name="Tobari Y.N."/>
            <person name="Tomimura Y."/>
            <person name="Tsolas J.M."/>
            <person name="Valente V.L."/>
            <person name="Venter E."/>
            <person name="Venter J.C."/>
            <person name="Vicario S."/>
            <person name="Vieira F.G."/>
            <person name="Vilella A.J."/>
            <person name="Villasante A."/>
            <person name="Walenz B."/>
            <person name="Wang J."/>
            <person name="Wasserman M."/>
            <person name="Watts T."/>
            <person name="Wilson D."/>
            <person name="Wilson R.K."/>
            <person name="Wing R.A."/>
            <person name="Wolfner M.F."/>
            <person name="Wong A."/>
            <person name="Wong G.K."/>
            <person name="Wu C.I."/>
            <person name="Wu G."/>
            <person name="Yamamoto D."/>
            <person name="Yang H.P."/>
            <person name="Yang S.P."/>
            <person name="Yorke J.A."/>
            <person name="Yoshida K."/>
            <person name="Zdobnov E."/>
            <person name="Zhang P."/>
            <person name="Zhang Y."/>
            <person name="Zimin A.V."/>
            <person name="Baldwin J."/>
            <person name="Abdouelleil A."/>
            <person name="Abdulkadir J."/>
            <person name="Abebe A."/>
            <person name="Abera B."/>
            <person name="Abreu J."/>
            <person name="Acer S.C."/>
            <person name="Aftuck L."/>
            <person name="Alexander A."/>
            <person name="An P."/>
            <person name="Anderson E."/>
            <person name="Anderson S."/>
            <person name="Arachi H."/>
            <person name="Azer M."/>
            <person name="Bachantsang P."/>
            <person name="Barry A."/>
            <person name="Bayul T."/>
            <person name="Berlin A."/>
            <person name="Bessette D."/>
            <person name="Bloom T."/>
            <person name="Blye J."/>
            <person name="Boguslavskiy L."/>
            <person name="Bonnet C."/>
            <person name="Boukhgalter B."/>
            <person name="Bourzgui I."/>
            <person name="Brown A."/>
            <person name="Cahill P."/>
            <person name="Channer S."/>
            <person name="Cheshatsang Y."/>
            <person name="Chuda L."/>
            <person name="Citroen M."/>
            <person name="Collymore A."/>
            <person name="Cooke P."/>
            <person name="Costello M."/>
            <person name="D'Aco K."/>
            <person name="Daza R."/>
            <person name="De Haan G."/>
            <person name="DeGray S."/>
            <person name="DeMaso C."/>
            <person name="Dhargay N."/>
            <person name="Dooley K."/>
            <person name="Dooley E."/>
            <person name="Doricent M."/>
            <person name="Dorje P."/>
            <person name="Dorjee K."/>
            <person name="Dupes A."/>
            <person name="Elong R."/>
            <person name="Falk J."/>
            <person name="Farina A."/>
            <person name="Faro S."/>
            <person name="Ferguson D."/>
            <person name="Fisher S."/>
            <person name="Foley C.D."/>
            <person name="Franke A."/>
            <person name="Friedrich D."/>
            <person name="Gadbois L."/>
            <person name="Gearin G."/>
            <person name="Gearin C.R."/>
            <person name="Giannoukos G."/>
            <person name="Goode T."/>
            <person name="Graham J."/>
            <person name="Grandbois E."/>
            <person name="Grewal S."/>
            <person name="Gyaltsen K."/>
            <person name="Hafez N."/>
            <person name="Hagos B."/>
            <person name="Hall J."/>
            <person name="Henson C."/>
            <person name="Hollinger A."/>
            <person name="Honan T."/>
            <person name="Huard M.D."/>
            <person name="Hughes L."/>
            <person name="Hurhula B."/>
            <person name="Husby M.E."/>
            <person name="Kamat A."/>
            <person name="Kanga B."/>
            <person name="Kashin S."/>
            <person name="Khazanovich D."/>
            <person name="Kisner P."/>
            <person name="Lance K."/>
            <person name="Lara M."/>
            <person name="Lee W."/>
            <person name="Lennon N."/>
            <person name="Letendre F."/>
            <person name="LeVine R."/>
            <person name="Lipovsky A."/>
            <person name="Liu X."/>
            <person name="Liu J."/>
            <person name="Liu S."/>
            <person name="Lokyitsang T."/>
            <person name="Lokyitsang Y."/>
            <person name="Lubonja R."/>
            <person name="Lui A."/>
            <person name="MacDonald P."/>
            <person name="Magnisalis V."/>
            <person name="Maru K."/>
            <person name="Matthews C."/>
            <person name="McCusker W."/>
            <person name="McDonough S."/>
            <person name="Mehta T."/>
            <person name="Meldrim J."/>
            <person name="Meneus L."/>
            <person name="Mihai O."/>
            <person name="Mihalev A."/>
            <person name="Mihova T."/>
            <person name="Mittelman R."/>
            <person name="Mlenga V."/>
            <person name="Montmayeur A."/>
            <person name="Mulrain L."/>
            <person name="Navidi A."/>
            <person name="Naylor J."/>
            <person name="Negash T."/>
            <person name="Nguyen T."/>
            <person name="Nguyen N."/>
            <person name="Nicol R."/>
            <person name="Norbu C."/>
            <person name="Norbu N."/>
            <person name="Novod N."/>
            <person name="O'Neill B."/>
            <person name="Osman S."/>
            <person name="Markiewicz E."/>
            <person name="Oyono O.L."/>
            <person name="Patti C."/>
            <person name="Phunkhang P."/>
            <person name="Pierre F."/>
            <person name="Priest M."/>
            <person name="Raghuraman S."/>
            <person name="Rege F."/>
            <person name="Reyes R."/>
            <person name="Rise C."/>
            <person name="Rogov P."/>
            <person name="Ross K."/>
            <person name="Ryan E."/>
            <person name="Settipalli S."/>
            <person name="Shea T."/>
            <person name="Sherpa N."/>
            <person name="Shi L."/>
            <person name="Shih D."/>
            <person name="Sparrow T."/>
            <person name="Spaulding J."/>
            <person name="Stalker J."/>
            <person name="Stange-Thomann N."/>
            <person name="Stavropoulos S."/>
            <person name="Stone C."/>
            <person name="Strader C."/>
            <person name="Tesfaye S."/>
            <person name="Thomson T."/>
            <person name="Thoulutsang Y."/>
            <person name="Thoulutsang D."/>
            <person name="Topham K."/>
            <person name="Topping I."/>
            <person name="Tsamla T."/>
            <person name="Vassiliev H."/>
            <person name="Vo A."/>
            <person name="Wangchuk T."/>
            <person name="Wangdi T."/>
            <person name="Weiand M."/>
            <person name="Wilkinson J."/>
            <person name="Wilson A."/>
            <person name="Yadav S."/>
            <person name="Young G."/>
            <person name="Yu Q."/>
            <person name="Zembek L."/>
            <person name="Zhong D."/>
            <person name="Zimmer A."/>
            <person name="Zwirko Z."/>
            <person name="Jaffe D.B."/>
            <person name="Alvarez P."/>
            <person name="Brockman W."/>
            <person name="Butler J."/>
            <person name="Chin C."/>
            <person name="Gnerre S."/>
            <person name="Grabherr M."/>
            <person name="Kleber M."/>
            <person name="Mauceli E."/>
            <person name="MacCallum I."/>
        </authorList>
    </citation>
    <scope>NUCLEOTIDE SEQUENCE [LARGE SCALE GENOMIC DNA]</scope>
    <source>
        <strain evidence="3">Tucson 15010-1051.87</strain>
    </source>
</reference>
<keyword evidence="3" id="KW-1185">Reference proteome</keyword>
<keyword evidence="1" id="KW-1133">Transmembrane helix</keyword>
<protein>
    <submittedName>
        <fullName evidence="2">Uncharacterized protein</fullName>
    </submittedName>
</protein>
<dbReference type="AlphaFoldDB" id="A0A0Q9WTC9"/>
<dbReference type="EMBL" id="CH940647">
    <property type="protein sequence ID" value="KRF84865.1"/>
    <property type="molecule type" value="Genomic_DNA"/>
</dbReference>